<evidence type="ECO:0000256" key="5">
    <source>
        <dbReference type="PIRNR" id="PIRNR038471"/>
    </source>
</evidence>
<feature type="domain" description="Rod shape-determining protein MreC beta-barrel core" evidence="7">
    <location>
        <begin position="132"/>
        <end position="278"/>
    </location>
</feature>
<dbReference type="InterPro" id="IPR055342">
    <property type="entry name" value="MreC_beta-barrel_core"/>
</dbReference>
<evidence type="ECO:0000256" key="2">
    <source>
        <dbReference type="ARBA" id="ARBA00013855"/>
    </source>
</evidence>
<evidence type="ECO:0000256" key="1">
    <source>
        <dbReference type="ARBA" id="ARBA00009369"/>
    </source>
</evidence>
<dbReference type="Gene3D" id="2.40.10.350">
    <property type="entry name" value="Rod shape-determining protein MreC, domain 2"/>
    <property type="match status" value="1"/>
</dbReference>
<proteinExistence type="inferred from homology"/>
<evidence type="ECO:0000256" key="4">
    <source>
        <dbReference type="ARBA" id="ARBA00032089"/>
    </source>
</evidence>
<dbReference type="InterPro" id="IPR042175">
    <property type="entry name" value="Cell/Rod_MreC_2"/>
</dbReference>
<feature type="compositionally biased region" description="Pro residues" evidence="6">
    <location>
        <begin position="285"/>
        <end position="296"/>
    </location>
</feature>
<dbReference type="Gene3D" id="2.40.10.340">
    <property type="entry name" value="Rod shape-determining protein MreC, domain 1"/>
    <property type="match status" value="1"/>
</dbReference>
<name>A0ABX2EKL9_9BURK</name>
<evidence type="ECO:0000313" key="8">
    <source>
        <dbReference type="EMBL" id="NRF69182.1"/>
    </source>
</evidence>
<evidence type="ECO:0000313" key="9">
    <source>
        <dbReference type="Proteomes" id="UP000737171"/>
    </source>
</evidence>
<dbReference type="NCBIfam" id="TIGR00219">
    <property type="entry name" value="mreC"/>
    <property type="match status" value="1"/>
</dbReference>
<evidence type="ECO:0000259" key="7">
    <source>
        <dbReference type="Pfam" id="PF04085"/>
    </source>
</evidence>
<protein>
    <recommendedName>
        <fullName evidence="2 5">Cell shape-determining protein MreC</fullName>
    </recommendedName>
    <alternativeName>
        <fullName evidence="4 5">Cell shape protein MreC</fullName>
    </alternativeName>
</protein>
<sequence length="315" mass="33147">MPLGTLDRTPPPFFRQGTPALTKLVLCSALAVFLMAADNRLKLTQPLRAAVATALLPVQRSLMVPVNLSYTGIDYLRGLQRAISAENSVRRLMASQAERAARGDQLALENTRLRALLDLRPALQVKSISAEVMYEAADPYSRKAYIDRGATHGIVLGAPVINEAGVLGQVTRVFPLNSMVTLLTDKDAAIPVLNARSQQRSAAFGGAAGGLLELRFMAGNADVQVGDKLVTSGVDGVYPAGLAVAQISRIDRKVDSGFAHILLAPAAAIDGVRHVLVLEPLSVQLPPPPEPAPTPAKPSHRTKAGAKPSASGAAP</sequence>
<dbReference type="InterPro" id="IPR042177">
    <property type="entry name" value="Cell/Rod_1"/>
</dbReference>
<gene>
    <name evidence="8" type="primary">mreC</name>
    <name evidence="8" type="ORF">HLB44_19485</name>
</gene>
<feature type="compositionally biased region" description="Low complexity" evidence="6">
    <location>
        <begin position="305"/>
        <end position="315"/>
    </location>
</feature>
<feature type="region of interest" description="Disordered" evidence="6">
    <location>
        <begin position="283"/>
        <end position="315"/>
    </location>
</feature>
<organism evidence="8 9">
    <name type="scientific">Pseudaquabacterium terrae</name>
    <dbReference type="NCBI Taxonomy" id="2732868"/>
    <lineage>
        <taxon>Bacteria</taxon>
        <taxon>Pseudomonadati</taxon>
        <taxon>Pseudomonadota</taxon>
        <taxon>Betaproteobacteria</taxon>
        <taxon>Burkholderiales</taxon>
        <taxon>Sphaerotilaceae</taxon>
        <taxon>Pseudaquabacterium</taxon>
    </lineage>
</organism>
<dbReference type="PIRSF" id="PIRSF038471">
    <property type="entry name" value="MreC"/>
    <property type="match status" value="1"/>
</dbReference>
<accession>A0ABX2EKL9</accession>
<dbReference type="Pfam" id="PF04085">
    <property type="entry name" value="MreC"/>
    <property type="match status" value="1"/>
</dbReference>
<comment type="function">
    <text evidence="5">Involved in formation and maintenance of cell shape.</text>
</comment>
<dbReference type="PANTHER" id="PTHR34138">
    <property type="entry name" value="CELL SHAPE-DETERMINING PROTEIN MREC"/>
    <property type="match status" value="1"/>
</dbReference>
<comment type="caution">
    <text evidence="8">The sequence shown here is derived from an EMBL/GenBank/DDBJ whole genome shotgun (WGS) entry which is preliminary data.</text>
</comment>
<dbReference type="RefSeq" id="WP_173125675.1">
    <property type="nucleotide sequence ID" value="NZ_JABRWJ010000006.1"/>
</dbReference>
<keyword evidence="9" id="KW-1185">Reference proteome</keyword>
<dbReference type="Proteomes" id="UP000737171">
    <property type="component" value="Unassembled WGS sequence"/>
</dbReference>
<keyword evidence="3 5" id="KW-0133">Cell shape</keyword>
<dbReference type="PANTHER" id="PTHR34138:SF1">
    <property type="entry name" value="CELL SHAPE-DETERMINING PROTEIN MREC"/>
    <property type="match status" value="1"/>
</dbReference>
<comment type="similarity">
    <text evidence="1 5">Belongs to the MreC family.</text>
</comment>
<reference evidence="8 9" key="1">
    <citation type="submission" date="2020-05" db="EMBL/GenBank/DDBJ databases">
        <title>Aquincola sp. isolate from soil.</title>
        <authorList>
            <person name="Han J."/>
            <person name="Kim D.-U."/>
        </authorList>
    </citation>
    <scope>NUCLEOTIDE SEQUENCE [LARGE SCALE GENOMIC DNA]</scope>
    <source>
        <strain evidence="8 9">S2</strain>
    </source>
</reference>
<evidence type="ECO:0000256" key="6">
    <source>
        <dbReference type="SAM" id="MobiDB-lite"/>
    </source>
</evidence>
<dbReference type="EMBL" id="JABRWJ010000006">
    <property type="protein sequence ID" value="NRF69182.1"/>
    <property type="molecule type" value="Genomic_DNA"/>
</dbReference>
<evidence type="ECO:0000256" key="3">
    <source>
        <dbReference type="ARBA" id="ARBA00022960"/>
    </source>
</evidence>
<dbReference type="InterPro" id="IPR007221">
    <property type="entry name" value="MreC"/>
</dbReference>